<dbReference type="Gene3D" id="2.40.260.10">
    <property type="entry name" value="Sortase"/>
    <property type="match status" value="1"/>
</dbReference>
<dbReference type="SUPFAM" id="SSF63817">
    <property type="entry name" value="Sortase"/>
    <property type="match status" value="1"/>
</dbReference>
<organism evidence="3 4">
    <name type="scientific">Trueperella bonasi</name>
    <dbReference type="NCBI Taxonomy" id="312286"/>
    <lineage>
        <taxon>Bacteria</taxon>
        <taxon>Bacillati</taxon>
        <taxon>Actinomycetota</taxon>
        <taxon>Actinomycetes</taxon>
        <taxon>Actinomycetales</taxon>
        <taxon>Actinomycetaceae</taxon>
        <taxon>Trueperella</taxon>
    </lineage>
</organism>
<reference evidence="3 4" key="1">
    <citation type="submission" date="2023-07" db="EMBL/GenBank/DDBJ databases">
        <title>Sequencing the genomes of 1000 actinobacteria strains.</title>
        <authorList>
            <person name="Klenk H.-P."/>
        </authorList>
    </citation>
    <scope>NUCLEOTIDE SEQUENCE [LARGE SCALE GENOMIC DNA]</scope>
    <source>
        <strain evidence="3 4">DSM 17163</strain>
    </source>
</reference>
<protein>
    <submittedName>
        <fullName evidence="3">Sortase A</fullName>
        <ecNumber evidence="3">3.4.22.70</ecNumber>
    </submittedName>
</protein>
<dbReference type="InterPro" id="IPR042002">
    <property type="entry name" value="Sortase_C"/>
</dbReference>
<dbReference type="Pfam" id="PF04203">
    <property type="entry name" value="Sortase"/>
    <property type="match status" value="1"/>
</dbReference>
<evidence type="ECO:0000256" key="1">
    <source>
        <dbReference type="ARBA" id="ARBA00022801"/>
    </source>
</evidence>
<evidence type="ECO:0000313" key="4">
    <source>
        <dbReference type="Proteomes" id="UP001243212"/>
    </source>
</evidence>
<dbReference type="InterPro" id="IPR005754">
    <property type="entry name" value="Sortase"/>
</dbReference>
<dbReference type="EC" id="3.4.22.70" evidence="3"/>
<dbReference type="NCBIfam" id="TIGR01076">
    <property type="entry name" value="sortase_fam"/>
    <property type="match status" value="1"/>
</dbReference>
<dbReference type="EMBL" id="JAUSQX010000001">
    <property type="protein sequence ID" value="MDP9805744.1"/>
    <property type="molecule type" value="Genomic_DNA"/>
</dbReference>
<keyword evidence="4" id="KW-1185">Reference proteome</keyword>
<accession>A0ABT9NED2</accession>
<proteinExistence type="predicted"/>
<name>A0ABT9NED2_9ACTO</name>
<comment type="caution">
    <text evidence="3">The sequence shown here is derived from an EMBL/GenBank/DDBJ whole genome shotgun (WGS) entry which is preliminary data.</text>
</comment>
<feature type="transmembrane region" description="Helical" evidence="2">
    <location>
        <begin position="20"/>
        <end position="41"/>
    </location>
</feature>
<keyword evidence="2" id="KW-1133">Transmembrane helix</keyword>
<dbReference type="GO" id="GO:0016787">
    <property type="term" value="F:hydrolase activity"/>
    <property type="evidence" value="ECO:0007669"/>
    <property type="project" value="UniProtKB-KW"/>
</dbReference>
<dbReference type="InterPro" id="IPR023365">
    <property type="entry name" value="Sortase_dom-sf"/>
</dbReference>
<dbReference type="RefSeq" id="WP_307682007.1">
    <property type="nucleotide sequence ID" value="NZ_JAUSQX010000001.1"/>
</dbReference>
<dbReference type="Proteomes" id="UP001243212">
    <property type="component" value="Unassembled WGS sequence"/>
</dbReference>
<keyword evidence="2" id="KW-0472">Membrane</keyword>
<evidence type="ECO:0000256" key="2">
    <source>
        <dbReference type="SAM" id="Phobius"/>
    </source>
</evidence>
<dbReference type="NCBIfam" id="NF033745">
    <property type="entry name" value="class_C_sortase"/>
    <property type="match status" value="1"/>
</dbReference>
<sequence length="293" mass="32557">MGVVQIQEVQRKSAFRQAGVPALIVLIGIAILLYPIASTLWNNGVQRQVAEAYSQFAEELDPTERNDALEAAHEYNRTRTIGPILDPWTARLSEDNEPYKAYLEHLNLSDVMARIVIPAINVDLPVYHGTRPHVLERGVGHLFGTDLPVGGSGTHSVLTAHTGLQTATLFDNLADLKEGDSIYIDVYGEKLSYVVVGTEVVLPEETESLYKEKGRDLLTLVTCTPYGVNSHRLLVHAERALMDEAAEAEIEQTGMAIQWWMWLFAAGALITLVLLVRFLVNGGKRMLRKNETR</sequence>
<keyword evidence="1 3" id="KW-0378">Hydrolase</keyword>
<dbReference type="CDD" id="cd05827">
    <property type="entry name" value="Sortase_C"/>
    <property type="match status" value="1"/>
</dbReference>
<feature type="transmembrane region" description="Helical" evidence="2">
    <location>
        <begin position="259"/>
        <end position="280"/>
    </location>
</feature>
<gene>
    <name evidence="3" type="ORF">J2S70_000326</name>
</gene>
<evidence type="ECO:0000313" key="3">
    <source>
        <dbReference type="EMBL" id="MDP9805744.1"/>
    </source>
</evidence>
<keyword evidence="2" id="KW-0812">Transmembrane</keyword>